<protein>
    <submittedName>
        <fullName evidence="2">Uncharacterized protein</fullName>
    </submittedName>
</protein>
<comment type="caution">
    <text evidence="2">The sequence shown here is derived from an EMBL/GenBank/DDBJ whole genome shotgun (WGS) entry which is preliminary data.</text>
</comment>
<gene>
    <name evidence="2" type="ORF">ILUMI_12883</name>
</gene>
<dbReference type="AlphaFoldDB" id="A0A8K0D1X6"/>
<name>A0A8K0D1X6_IGNLU</name>
<sequence length="113" mass="12818">IGRAGTDSKEATKKVNELIKDVDLILKQLQGSPDLSDDELNRLEEELVKAEQKVANANLDILIEQLQKEHKEQNVLVDAYNVEIEWLKKEVANIREIANALPDGCFKRVQLEP</sequence>
<keyword evidence="1" id="KW-0175">Coiled coil</keyword>
<keyword evidence="3" id="KW-1185">Reference proteome</keyword>
<evidence type="ECO:0000313" key="2">
    <source>
        <dbReference type="EMBL" id="KAF2893290.1"/>
    </source>
</evidence>
<dbReference type="Proteomes" id="UP000801492">
    <property type="component" value="Unassembled WGS sequence"/>
</dbReference>
<dbReference type="OrthoDB" id="430826at2759"/>
<feature type="coiled-coil region" evidence="1">
    <location>
        <begin position="40"/>
        <end position="83"/>
    </location>
</feature>
<organism evidence="2 3">
    <name type="scientific">Ignelater luminosus</name>
    <name type="common">Cucubano</name>
    <name type="synonym">Pyrophorus luminosus</name>
    <dbReference type="NCBI Taxonomy" id="2038154"/>
    <lineage>
        <taxon>Eukaryota</taxon>
        <taxon>Metazoa</taxon>
        <taxon>Ecdysozoa</taxon>
        <taxon>Arthropoda</taxon>
        <taxon>Hexapoda</taxon>
        <taxon>Insecta</taxon>
        <taxon>Pterygota</taxon>
        <taxon>Neoptera</taxon>
        <taxon>Endopterygota</taxon>
        <taxon>Coleoptera</taxon>
        <taxon>Polyphaga</taxon>
        <taxon>Elateriformia</taxon>
        <taxon>Elateroidea</taxon>
        <taxon>Elateridae</taxon>
        <taxon>Agrypninae</taxon>
        <taxon>Pyrophorini</taxon>
        <taxon>Ignelater</taxon>
    </lineage>
</organism>
<dbReference type="EMBL" id="VTPC01008097">
    <property type="protein sequence ID" value="KAF2893290.1"/>
    <property type="molecule type" value="Genomic_DNA"/>
</dbReference>
<accession>A0A8K0D1X6</accession>
<feature type="non-terminal residue" evidence="2">
    <location>
        <position position="1"/>
    </location>
</feature>
<proteinExistence type="predicted"/>
<evidence type="ECO:0000256" key="1">
    <source>
        <dbReference type="SAM" id="Coils"/>
    </source>
</evidence>
<reference evidence="2" key="1">
    <citation type="submission" date="2019-08" db="EMBL/GenBank/DDBJ databases">
        <title>The genome of the North American firefly Photinus pyralis.</title>
        <authorList>
            <consortium name="Photinus pyralis genome working group"/>
            <person name="Fallon T.R."/>
            <person name="Sander Lower S.E."/>
            <person name="Weng J.-K."/>
        </authorList>
    </citation>
    <scope>NUCLEOTIDE SEQUENCE</scope>
    <source>
        <strain evidence="2">TRF0915ILg1</strain>
        <tissue evidence="2">Whole body</tissue>
    </source>
</reference>
<evidence type="ECO:0000313" key="3">
    <source>
        <dbReference type="Proteomes" id="UP000801492"/>
    </source>
</evidence>